<comment type="caution">
    <text evidence="2">The sequence shown here is derived from an EMBL/GenBank/DDBJ whole genome shotgun (WGS) entry which is preliminary data.</text>
</comment>
<accession>A0ABX9ZLE6</accession>
<organism evidence="2 3">
    <name type="scientific">Pandoraea apista</name>
    <dbReference type="NCBI Taxonomy" id="93218"/>
    <lineage>
        <taxon>Bacteria</taxon>
        <taxon>Pseudomonadati</taxon>
        <taxon>Pseudomonadota</taxon>
        <taxon>Betaproteobacteria</taxon>
        <taxon>Burkholderiales</taxon>
        <taxon>Burkholderiaceae</taxon>
        <taxon>Pandoraea</taxon>
    </lineage>
</organism>
<dbReference type="RefSeq" id="WP_125899266.1">
    <property type="nucleotide sequence ID" value="NZ_RWHX01000036.1"/>
</dbReference>
<proteinExistence type="predicted"/>
<evidence type="ECO:0000256" key="1">
    <source>
        <dbReference type="SAM" id="MobiDB-lite"/>
    </source>
</evidence>
<gene>
    <name evidence="2" type="ORF">EJE83_17890</name>
</gene>
<protein>
    <submittedName>
        <fullName evidence="2">Uncharacterized protein</fullName>
    </submittedName>
</protein>
<evidence type="ECO:0000313" key="3">
    <source>
        <dbReference type="Proteomes" id="UP000270216"/>
    </source>
</evidence>
<keyword evidence="3" id="KW-1185">Reference proteome</keyword>
<feature type="region of interest" description="Disordered" evidence="1">
    <location>
        <begin position="41"/>
        <end position="61"/>
    </location>
</feature>
<reference evidence="2 3" key="1">
    <citation type="submission" date="2018-12" db="EMBL/GenBank/DDBJ databases">
        <title>Whole genome sequence of a Pandoraea apista isolate from a patient with cystic fibrosis.</title>
        <authorList>
            <person name="Kenna D.T."/>
            <person name="Turton J.F."/>
        </authorList>
    </citation>
    <scope>NUCLEOTIDE SEQUENCE [LARGE SCALE GENOMIC DNA]</scope>
    <source>
        <strain evidence="2 3">Pa13324</strain>
    </source>
</reference>
<feature type="compositionally biased region" description="Basic residues" evidence="1">
    <location>
        <begin position="52"/>
        <end position="61"/>
    </location>
</feature>
<feature type="compositionally biased region" description="Basic and acidic residues" evidence="1">
    <location>
        <begin position="41"/>
        <end position="51"/>
    </location>
</feature>
<dbReference type="EMBL" id="RWHX01000036">
    <property type="protein sequence ID" value="RSK77861.1"/>
    <property type="molecule type" value="Genomic_DNA"/>
</dbReference>
<sequence>MHVKAIVLHPFQHDRFYHAGEVVTLPKIVYDDLQPRGLVAEEAKTEPEAARKPKSRVKSNG</sequence>
<dbReference type="Proteomes" id="UP000270216">
    <property type="component" value="Unassembled WGS sequence"/>
</dbReference>
<evidence type="ECO:0000313" key="2">
    <source>
        <dbReference type="EMBL" id="RSK77861.1"/>
    </source>
</evidence>
<name>A0ABX9ZLE6_9BURK</name>